<proteinExistence type="predicted"/>
<evidence type="ECO:0000313" key="5">
    <source>
        <dbReference type="Proteomes" id="UP001530315"/>
    </source>
</evidence>
<name>A0ABD3MDP4_9STRA</name>
<dbReference type="Proteomes" id="UP001530315">
    <property type="component" value="Unassembled WGS sequence"/>
</dbReference>
<feature type="compositionally biased region" description="Polar residues" evidence="1">
    <location>
        <begin position="355"/>
        <end position="364"/>
    </location>
</feature>
<feature type="compositionally biased region" description="Acidic residues" evidence="1">
    <location>
        <begin position="340"/>
        <end position="350"/>
    </location>
</feature>
<accession>A0ABD3MDP4</accession>
<keyword evidence="3" id="KW-0732">Signal</keyword>
<sequence length="378" mass="41626">MTRPRTTTTTRIFLAVMSLLGAGGISTARADDAIEYWTNYAIYPKRCVHYNNNDHIMFAMYEKASNHCVDAPLGTYVASVPTFVYAYLEQAADNAADAGEEYEYPAASDYLDCTLKQIGGVDYYVQLGCSDYDPTTLAVNIYSDAQCTEHSHVDGYDDANLSVDISVSFGKCMPCVVWFDKNADDIDDQYYVNKQMNSPLCSAMWEYKETCDRGCQKMGNLASSWGDGWNKADKVLLSILSLFGFGMLLAIINKRQKMSNKDALLEQAAISAAGLQPSHILGIFALLILIITIFGLLGLKKITWALLLILNMVLFGYLMKLTLDGSVKETIIGPDGKIVEDDDDDDDEDHDHDPNNSSFASGYSSPAAPPILNDKAIV</sequence>
<evidence type="ECO:0000256" key="1">
    <source>
        <dbReference type="SAM" id="MobiDB-lite"/>
    </source>
</evidence>
<dbReference type="EMBL" id="JALLAZ020001833">
    <property type="protein sequence ID" value="KAL3762235.1"/>
    <property type="molecule type" value="Genomic_DNA"/>
</dbReference>
<evidence type="ECO:0000313" key="4">
    <source>
        <dbReference type="EMBL" id="KAL3762235.1"/>
    </source>
</evidence>
<feature type="transmembrane region" description="Helical" evidence="2">
    <location>
        <begin position="302"/>
        <end position="319"/>
    </location>
</feature>
<evidence type="ECO:0000256" key="2">
    <source>
        <dbReference type="SAM" id="Phobius"/>
    </source>
</evidence>
<feature type="transmembrane region" description="Helical" evidence="2">
    <location>
        <begin position="235"/>
        <end position="252"/>
    </location>
</feature>
<comment type="caution">
    <text evidence="4">The sequence shown here is derived from an EMBL/GenBank/DDBJ whole genome shotgun (WGS) entry which is preliminary data.</text>
</comment>
<keyword evidence="5" id="KW-1185">Reference proteome</keyword>
<feature type="region of interest" description="Disordered" evidence="1">
    <location>
        <begin position="334"/>
        <end position="378"/>
    </location>
</feature>
<feature type="signal peptide" evidence="3">
    <location>
        <begin position="1"/>
        <end position="30"/>
    </location>
</feature>
<reference evidence="4 5" key="1">
    <citation type="submission" date="2024-10" db="EMBL/GenBank/DDBJ databases">
        <title>Updated reference genomes for cyclostephanoid diatoms.</title>
        <authorList>
            <person name="Roberts W.R."/>
            <person name="Alverson A.J."/>
        </authorList>
    </citation>
    <scope>NUCLEOTIDE SEQUENCE [LARGE SCALE GENOMIC DNA]</scope>
    <source>
        <strain evidence="4 5">AJA276-08</strain>
    </source>
</reference>
<keyword evidence="2" id="KW-1133">Transmembrane helix</keyword>
<feature type="transmembrane region" description="Helical" evidence="2">
    <location>
        <begin position="273"/>
        <end position="296"/>
    </location>
</feature>
<keyword evidence="2" id="KW-0812">Transmembrane</keyword>
<feature type="chain" id="PRO_5044781088" evidence="3">
    <location>
        <begin position="31"/>
        <end position="378"/>
    </location>
</feature>
<organism evidence="4 5">
    <name type="scientific">Stephanodiscus triporus</name>
    <dbReference type="NCBI Taxonomy" id="2934178"/>
    <lineage>
        <taxon>Eukaryota</taxon>
        <taxon>Sar</taxon>
        <taxon>Stramenopiles</taxon>
        <taxon>Ochrophyta</taxon>
        <taxon>Bacillariophyta</taxon>
        <taxon>Coscinodiscophyceae</taxon>
        <taxon>Thalassiosirophycidae</taxon>
        <taxon>Stephanodiscales</taxon>
        <taxon>Stephanodiscaceae</taxon>
        <taxon>Stephanodiscus</taxon>
    </lineage>
</organism>
<protein>
    <submittedName>
        <fullName evidence="4">Uncharacterized protein</fullName>
    </submittedName>
</protein>
<gene>
    <name evidence="4" type="ORF">ACHAW5_007184</name>
</gene>
<evidence type="ECO:0000256" key="3">
    <source>
        <dbReference type="SAM" id="SignalP"/>
    </source>
</evidence>
<dbReference type="AlphaFoldDB" id="A0ABD3MDP4"/>
<keyword evidence="2" id="KW-0472">Membrane</keyword>